<protein>
    <submittedName>
        <fullName evidence="1">Uncharacterized protein</fullName>
    </submittedName>
</protein>
<accession>A0A8X6WMV9</accession>
<evidence type="ECO:0000313" key="2">
    <source>
        <dbReference type="Proteomes" id="UP000886998"/>
    </source>
</evidence>
<name>A0A8X6WMV9_9ARAC</name>
<organism evidence="1 2">
    <name type="scientific">Trichonephila inaurata madagascariensis</name>
    <dbReference type="NCBI Taxonomy" id="2747483"/>
    <lineage>
        <taxon>Eukaryota</taxon>
        <taxon>Metazoa</taxon>
        <taxon>Ecdysozoa</taxon>
        <taxon>Arthropoda</taxon>
        <taxon>Chelicerata</taxon>
        <taxon>Arachnida</taxon>
        <taxon>Araneae</taxon>
        <taxon>Araneomorphae</taxon>
        <taxon>Entelegynae</taxon>
        <taxon>Araneoidea</taxon>
        <taxon>Nephilidae</taxon>
        <taxon>Trichonephila</taxon>
        <taxon>Trichonephila inaurata</taxon>
    </lineage>
</organism>
<reference evidence="1" key="1">
    <citation type="submission" date="2020-08" db="EMBL/GenBank/DDBJ databases">
        <title>Multicomponent nature underlies the extraordinary mechanical properties of spider dragline silk.</title>
        <authorList>
            <person name="Kono N."/>
            <person name="Nakamura H."/>
            <person name="Mori M."/>
            <person name="Yoshida Y."/>
            <person name="Ohtoshi R."/>
            <person name="Malay A.D."/>
            <person name="Moran D.A.P."/>
            <person name="Tomita M."/>
            <person name="Numata K."/>
            <person name="Arakawa K."/>
        </authorList>
    </citation>
    <scope>NUCLEOTIDE SEQUENCE</scope>
</reference>
<gene>
    <name evidence="1" type="ORF">TNIN_145521</name>
</gene>
<dbReference type="AlphaFoldDB" id="A0A8X6WMV9"/>
<comment type="caution">
    <text evidence="1">The sequence shown here is derived from an EMBL/GenBank/DDBJ whole genome shotgun (WGS) entry which is preliminary data.</text>
</comment>
<sequence length="138" mass="15863">MARTKQTARKSTGVKPREAVGHRAAHVEHPCYRWVEASSLQARNDAYYCSVLISFSLRFRILALKKGLFSSEVFENYFEAGVFDYDGSFLRKLRAFRVHREAKKSDGRLNFPTGDGAPLVVVGKRKIRRRCARKYVSF</sequence>
<proteinExistence type="predicted"/>
<dbReference type="Proteomes" id="UP000886998">
    <property type="component" value="Unassembled WGS sequence"/>
</dbReference>
<keyword evidence="2" id="KW-1185">Reference proteome</keyword>
<evidence type="ECO:0000313" key="1">
    <source>
        <dbReference type="EMBL" id="GFY37630.1"/>
    </source>
</evidence>
<dbReference type="EMBL" id="BMAV01000393">
    <property type="protein sequence ID" value="GFY37630.1"/>
    <property type="molecule type" value="Genomic_DNA"/>
</dbReference>